<feature type="region of interest" description="Disordered" evidence="1">
    <location>
        <begin position="939"/>
        <end position="1010"/>
    </location>
</feature>
<dbReference type="Gene3D" id="3.40.50.300">
    <property type="entry name" value="P-loop containing nucleotide triphosphate hydrolases"/>
    <property type="match status" value="1"/>
</dbReference>
<dbReference type="OrthoDB" id="9781481at2"/>
<evidence type="ECO:0000256" key="1">
    <source>
        <dbReference type="SAM" id="MobiDB-lite"/>
    </source>
</evidence>
<feature type="region of interest" description="Disordered" evidence="1">
    <location>
        <begin position="18"/>
        <end position="227"/>
    </location>
</feature>
<comment type="caution">
    <text evidence="3">The sequence shown here is derived from an EMBL/GenBank/DDBJ whole genome shotgun (WGS) entry which is preliminary data.</text>
</comment>
<dbReference type="eggNOG" id="COG0507">
    <property type="taxonomic scope" value="Bacteria"/>
</dbReference>
<name>E6MDE9_9FIRM</name>
<reference evidence="3 4" key="1">
    <citation type="submission" date="2010-12" db="EMBL/GenBank/DDBJ databases">
        <authorList>
            <person name="Muzny D."/>
            <person name="Qin X."/>
            <person name="Deng J."/>
            <person name="Jiang H."/>
            <person name="Liu Y."/>
            <person name="Qu J."/>
            <person name="Song X.-Z."/>
            <person name="Zhang L."/>
            <person name="Thornton R."/>
            <person name="Coyle M."/>
            <person name="Francisco L."/>
            <person name="Jackson L."/>
            <person name="Javaid M."/>
            <person name="Korchina V."/>
            <person name="Kovar C."/>
            <person name="Mata R."/>
            <person name="Mathew T."/>
            <person name="Ngo R."/>
            <person name="Nguyen L."/>
            <person name="Nguyen N."/>
            <person name="Okwuonu G."/>
            <person name="Ongeri F."/>
            <person name="Pham C."/>
            <person name="Simmons D."/>
            <person name="Wilczek-Boney K."/>
            <person name="Hale W."/>
            <person name="Jakkamsetti A."/>
            <person name="Pham P."/>
            <person name="Ruth R."/>
            <person name="San Lucas F."/>
            <person name="Warren J."/>
            <person name="Zhang J."/>
            <person name="Zhao Z."/>
            <person name="Zhou C."/>
            <person name="Zhu D."/>
            <person name="Lee S."/>
            <person name="Bess C."/>
            <person name="Blankenburg K."/>
            <person name="Forbes L."/>
            <person name="Fu Q."/>
            <person name="Gubbala S."/>
            <person name="Hirani K."/>
            <person name="Jayaseelan J.C."/>
            <person name="Lara F."/>
            <person name="Munidasa M."/>
            <person name="Palculict T."/>
            <person name="Patil S."/>
            <person name="Pu L.-L."/>
            <person name="Saada N."/>
            <person name="Tang L."/>
            <person name="Weissenberger G."/>
            <person name="Zhu Y."/>
            <person name="Hemphill L."/>
            <person name="Shang Y."/>
            <person name="Youmans B."/>
            <person name="Ayvaz T."/>
            <person name="Ross M."/>
            <person name="Santibanez J."/>
            <person name="Aqrawi P."/>
            <person name="Gross S."/>
            <person name="Joshi V."/>
            <person name="Fowler G."/>
            <person name="Nazareth L."/>
            <person name="Reid J."/>
            <person name="Worley K."/>
            <person name="Petrosino J."/>
            <person name="Highlander S."/>
            <person name="Gibbs R."/>
        </authorList>
    </citation>
    <scope>NUCLEOTIDE SEQUENCE [LARGE SCALE GENOMIC DNA]</scope>
    <source>
        <strain evidence="3 4">ATCC 23263</strain>
    </source>
</reference>
<feature type="compositionally biased region" description="Basic and acidic residues" evidence="1">
    <location>
        <begin position="31"/>
        <end position="66"/>
    </location>
</feature>
<dbReference type="InterPro" id="IPR027417">
    <property type="entry name" value="P-loop_NTPase"/>
</dbReference>
<dbReference type="Pfam" id="PF12102">
    <property type="entry name" value="MrcB_N"/>
    <property type="match status" value="1"/>
</dbReference>
<evidence type="ECO:0000259" key="2">
    <source>
        <dbReference type="Pfam" id="PF12102"/>
    </source>
</evidence>
<dbReference type="Gene3D" id="3.30.920.90">
    <property type="match status" value="1"/>
</dbReference>
<dbReference type="InterPro" id="IPR021961">
    <property type="entry name" value="McrB_DNA-bd"/>
</dbReference>
<organism evidence="3 4">
    <name type="scientific">Pseudoramibacter alactolyticus ATCC 23263</name>
    <dbReference type="NCBI Taxonomy" id="887929"/>
    <lineage>
        <taxon>Bacteria</taxon>
        <taxon>Bacillati</taxon>
        <taxon>Bacillota</taxon>
        <taxon>Clostridia</taxon>
        <taxon>Eubacteriales</taxon>
        <taxon>Eubacteriaceae</taxon>
        <taxon>Pseudoramibacter</taxon>
    </lineage>
</organism>
<feature type="region of interest" description="Disordered" evidence="1">
    <location>
        <begin position="325"/>
        <end position="350"/>
    </location>
</feature>
<dbReference type="EMBL" id="AEQN01000002">
    <property type="protein sequence ID" value="EFV02893.1"/>
    <property type="molecule type" value="Genomic_DNA"/>
</dbReference>
<dbReference type="Proteomes" id="UP000004754">
    <property type="component" value="Unassembled WGS sequence"/>
</dbReference>
<dbReference type="eggNOG" id="COG1401">
    <property type="taxonomic scope" value="Bacteria"/>
</dbReference>
<dbReference type="RefSeq" id="WP_006597449.1">
    <property type="nucleotide sequence ID" value="NZ_GL622359.1"/>
</dbReference>
<sequence>MPNSFSSGGDAAAQADIMRALARTANPDGARNGDEYERIKAERANQNPDSKKEAEQTMADRREQRRPTTVLASGRTADEVSPRPGHMSGARHTRLASQPGDGEQRTSDSRPAAGVNQRIRRTGTTLASGRTADEVSPHPGHLSDSSHTQLGSAPAAETPPAVPPRRRRSGTVLASGHTPDEVSPRPGHPPGGSVYTNLGSGGDEDDAPAADDGYVEMPSRQAGIKRTKTVLSSGHSFAEVYTQEGVSPDLDQFLTTDQAVKAAEEGLEAVAQEVMGDAAADSQTASPESPDDVPEAGPDAVLEEAPEVTDAGPAVEDTEMVIEEPEASEPAIGTAASAAADEGAGDATAAESAATSVMPRSGLSFSEQIVAAGGSVPGAAELTAVQKGSGRIDDTWSTLSDYEVKCMIDKAILTDGKVRVPDVLIDFFGAEYREKRVVFLFEGREFPSYLESASGEGAYTLTFSRALSRKLMGIFSQYDDFFAQAPSAEKDAAWPYLAIEKLDEGEFSAKLIMRDDEALMRKQRLFDFIGPGKSLAGFADSYELLFFKQYLTQADNLWRADVFMVAGGVQQFYKERIASGKAQDPKAVKTLGTMADAGLDAVLDFLMDGPYQAYAADGFIQTSQEGEHFYFAMDRDLMDELSMDDKNTMAALLDEKIDYYFGRLDGPSLQENLGTWLDGYADYFERDFRYSFKDVITEQIPGSIEGLGLIDSRRYKVVGFAGEEDWAEVPWVEILDKQIARLPNTAVAVKYLLSKDSRKLYLALTVGIKQIQNAIIKAGQLDPEENRKAFEMAVSDEVGPQVAQLRSLINPETFSADTDVIDFDDLRFKDAVVFYREYDGAVPAEAILESDLAAMLAVYDTYLHRCVLKDEAAPRPEVPVEPPTKEEVTPDVQTPDDSEETGGLNDVLDASLDDDGVDFDDLDDLDAFDDLADLDDFDLADVDEPDDAGTSKAAAESETVRAALTSETSEPAEADITKAAPQRSDEASAGQLASAEDAAPATSGSSAVEEASANPFDHVISDVMAAAINGKNGEEETRSIAAHDEAQVQQVQTAAEPGSDEAPGVKVPKPQPAMAAQPEASRPSPVVESEAGVRQPPVQMAVPEQPVVNAAAGPVPGGQTPYAQAAVQVVTNGGGLTKEDLVAVQKVMLQAQLKAQKAMLKAERRQQLAAEKRAKALAPAPRSRADLRTDEAMQETPLDMAGLMRQITHYISAGGFQCDAGDVTDLFLTLKAGSLALITGGAGIDKVAFVRLFAEAVGADATNGRFKRVPVRPGWENGDGLLGTLGEGGKFVPGAITDVVAAATENPDKPYFVCLDEMTLVPIEKYFSEVLSVMNSARPQNGRLVTDPLLGVEAFGNDTEARDYYGDLTLPDNLFFIGTVSNEEARHGVSKRLIEHAAVIELGPQDLSLVPPPVAVPRPYRLKSDCFRRDIFSLSAVVNHRKTITDMVTLLNVINEILRRADAQIGFRVRDEICFFLYYNAEYGLMAPETAIDDTIVQKMIPRIAGTAAEIETVLRELFKICAGTQDDDAIDEPFDPASGLFPKSAAKLAEMAAQLSVSDRASYWKLT</sequence>
<evidence type="ECO:0000313" key="4">
    <source>
        <dbReference type="Proteomes" id="UP000004754"/>
    </source>
</evidence>
<feature type="domain" description="Type IV methyl-directed restriction enzyme EcoKMcrB subunit DNA-binding" evidence="2">
    <location>
        <begin position="692"/>
        <end position="862"/>
    </location>
</feature>
<proteinExistence type="predicted"/>
<accession>E6MDE9</accession>
<evidence type="ECO:0000313" key="3">
    <source>
        <dbReference type="EMBL" id="EFV02893.1"/>
    </source>
</evidence>
<feature type="region of interest" description="Disordered" evidence="1">
    <location>
        <begin position="271"/>
        <end position="298"/>
    </location>
</feature>
<dbReference type="eggNOG" id="COG3087">
    <property type="taxonomic scope" value="Bacteria"/>
</dbReference>
<protein>
    <recommendedName>
        <fullName evidence="2">Type IV methyl-directed restriction enzyme EcoKMcrB subunit DNA-binding domain-containing protein</fullName>
    </recommendedName>
</protein>
<feature type="compositionally biased region" description="Low complexity" evidence="1">
    <location>
        <begin position="328"/>
        <end position="350"/>
    </location>
</feature>
<feature type="region of interest" description="Disordered" evidence="1">
    <location>
        <begin position="1047"/>
        <end position="1083"/>
    </location>
</feature>
<dbReference type="HOGENOM" id="CLU_245581_0_0_9"/>
<gene>
    <name evidence="3" type="ORF">HMP0721_0031</name>
</gene>
<keyword evidence="4" id="KW-1185">Reference proteome</keyword>
<feature type="region of interest" description="Disordered" evidence="1">
    <location>
        <begin position="874"/>
        <end position="912"/>
    </location>
</feature>
<dbReference type="STRING" id="887929.HMP0721_0031"/>